<name>A0A2G2Z7H3_CAPAN</name>
<dbReference type="PANTHER" id="PTHR24222:SF63">
    <property type="entry name" value="ATP BINDING CASSETTE SUBFAMILY B"/>
    <property type="match status" value="1"/>
</dbReference>
<feature type="domain" description="ABC transporter" evidence="1">
    <location>
        <begin position="39"/>
        <end position="219"/>
    </location>
</feature>
<dbReference type="InterPro" id="IPR027417">
    <property type="entry name" value="P-loop_NTPase"/>
</dbReference>
<dbReference type="STRING" id="4072.A0A2G2Z7H3"/>
<gene>
    <name evidence="2" type="ORF">T459_16010</name>
</gene>
<dbReference type="Gramene" id="PHT77958">
    <property type="protein sequence ID" value="PHT77958"/>
    <property type="gene ID" value="T459_16010"/>
</dbReference>
<dbReference type="InterPro" id="IPR003439">
    <property type="entry name" value="ABC_transporter-like_ATP-bd"/>
</dbReference>
<protein>
    <recommendedName>
        <fullName evidence="1">ABC transporter domain-containing protein</fullName>
    </recommendedName>
</protein>
<dbReference type="GO" id="GO:0005524">
    <property type="term" value="F:ATP binding"/>
    <property type="evidence" value="ECO:0007669"/>
    <property type="project" value="InterPro"/>
</dbReference>
<dbReference type="Pfam" id="PF00005">
    <property type="entry name" value="ABC_tran"/>
    <property type="match status" value="1"/>
</dbReference>
<dbReference type="AlphaFoldDB" id="A0A2G2Z7H3"/>
<dbReference type="PANTHER" id="PTHR24222">
    <property type="entry name" value="ABC TRANSPORTER B FAMILY"/>
    <property type="match status" value="1"/>
</dbReference>
<dbReference type="EMBL" id="AYRZ02000006">
    <property type="protein sequence ID" value="PHT77958.1"/>
    <property type="molecule type" value="Genomic_DNA"/>
</dbReference>
<evidence type="ECO:0000313" key="2">
    <source>
        <dbReference type="EMBL" id="PHT77958.1"/>
    </source>
</evidence>
<reference evidence="2 3" key="1">
    <citation type="journal article" date="2014" name="Nat. Genet.">
        <title>Genome sequence of the hot pepper provides insights into the evolution of pungency in Capsicum species.</title>
        <authorList>
            <person name="Kim S."/>
            <person name="Park M."/>
            <person name="Yeom S.I."/>
            <person name="Kim Y.M."/>
            <person name="Lee J.M."/>
            <person name="Lee H.A."/>
            <person name="Seo E."/>
            <person name="Choi J."/>
            <person name="Cheong K."/>
            <person name="Kim K.T."/>
            <person name="Jung K."/>
            <person name="Lee G.W."/>
            <person name="Oh S.K."/>
            <person name="Bae C."/>
            <person name="Kim S.B."/>
            <person name="Lee H.Y."/>
            <person name="Kim S.Y."/>
            <person name="Kim M.S."/>
            <person name="Kang B.C."/>
            <person name="Jo Y.D."/>
            <person name="Yang H.B."/>
            <person name="Jeong H.J."/>
            <person name="Kang W.H."/>
            <person name="Kwon J.K."/>
            <person name="Shin C."/>
            <person name="Lim J.Y."/>
            <person name="Park J.H."/>
            <person name="Huh J.H."/>
            <person name="Kim J.S."/>
            <person name="Kim B.D."/>
            <person name="Cohen O."/>
            <person name="Paran I."/>
            <person name="Suh M.C."/>
            <person name="Lee S.B."/>
            <person name="Kim Y.K."/>
            <person name="Shin Y."/>
            <person name="Noh S.J."/>
            <person name="Park J."/>
            <person name="Seo Y.S."/>
            <person name="Kwon S.Y."/>
            <person name="Kim H.A."/>
            <person name="Park J.M."/>
            <person name="Kim H.J."/>
            <person name="Choi S.B."/>
            <person name="Bosland P.W."/>
            <person name="Reeves G."/>
            <person name="Jo S.H."/>
            <person name="Lee B.W."/>
            <person name="Cho H.T."/>
            <person name="Choi H.S."/>
            <person name="Lee M.S."/>
            <person name="Yu Y."/>
            <person name="Do Choi Y."/>
            <person name="Park B.S."/>
            <person name="van Deynze A."/>
            <person name="Ashrafi H."/>
            <person name="Hill T."/>
            <person name="Kim W.T."/>
            <person name="Pai H.S."/>
            <person name="Ahn H.K."/>
            <person name="Yeam I."/>
            <person name="Giovannoni J.J."/>
            <person name="Rose J.K."/>
            <person name="Sorensen I."/>
            <person name="Lee S.J."/>
            <person name="Kim R.W."/>
            <person name="Choi I.Y."/>
            <person name="Choi B.S."/>
            <person name="Lim J.S."/>
            <person name="Lee Y.H."/>
            <person name="Choi D."/>
        </authorList>
    </citation>
    <scope>NUCLEOTIDE SEQUENCE [LARGE SCALE GENOMIC DNA]</scope>
    <source>
        <strain evidence="3">cv. CM334</strain>
    </source>
</reference>
<keyword evidence="3" id="KW-1185">Reference proteome</keyword>
<evidence type="ECO:0000313" key="3">
    <source>
        <dbReference type="Proteomes" id="UP000222542"/>
    </source>
</evidence>
<dbReference type="PROSITE" id="PS50893">
    <property type="entry name" value="ABC_TRANSPORTER_2"/>
    <property type="match status" value="1"/>
</dbReference>
<organism evidence="2 3">
    <name type="scientific">Capsicum annuum</name>
    <name type="common">Capsicum pepper</name>
    <dbReference type="NCBI Taxonomy" id="4072"/>
    <lineage>
        <taxon>Eukaryota</taxon>
        <taxon>Viridiplantae</taxon>
        <taxon>Streptophyta</taxon>
        <taxon>Embryophyta</taxon>
        <taxon>Tracheophyta</taxon>
        <taxon>Spermatophyta</taxon>
        <taxon>Magnoliopsida</taxon>
        <taxon>eudicotyledons</taxon>
        <taxon>Gunneridae</taxon>
        <taxon>Pentapetalae</taxon>
        <taxon>asterids</taxon>
        <taxon>lamiids</taxon>
        <taxon>Solanales</taxon>
        <taxon>Solanaceae</taxon>
        <taxon>Solanoideae</taxon>
        <taxon>Capsiceae</taxon>
        <taxon>Capsicum</taxon>
    </lineage>
</organism>
<reference evidence="2 3" key="2">
    <citation type="journal article" date="2017" name="Genome Biol.">
        <title>New reference genome sequences of hot pepper reveal the massive evolution of plant disease-resistance genes by retroduplication.</title>
        <authorList>
            <person name="Kim S."/>
            <person name="Park J."/>
            <person name="Yeom S.I."/>
            <person name="Kim Y.M."/>
            <person name="Seo E."/>
            <person name="Kim K.T."/>
            <person name="Kim M.S."/>
            <person name="Lee J.M."/>
            <person name="Cheong K."/>
            <person name="Shin H.S."/>
            <person name="Kim S.B."/>
            <person name="Han K."/>
            <person name="Lee J."/>
            <person name="Park M."/>
            <person name="Lee H.A."/>
            <person name="Lee H.Y."/>
            <person name="Lee Y."/>
            <person name="Oh S."/>
            <person name="Lee J.H."/>
            <person name="Choi E."/>
            <person name="Choi E."/>
            <person name="Lee S.E."/>
            <person name="Jeon J."/>
            <person name="Kim H."/>
            <person name="Choi G."/>
            <person name="Song H."/>
            <person name="Lee J."/>
            <person name="Lee S.C."/>
            <person name="Kwon J.K."/>
            <person name="Lee H.Y."/>
            <person name="Koo N."/>
            <person name="Hong Y."/>
            <person name="Kim R.W."/>
            <person name="Kang W.H."/>
            <person name="Huh J.H."/>
            <person name="Kang B.C."/>
            <person name="Yang T.J."/>
            <person name="Lee Y.H."/>
            <person name="Bennetzen J.L."/>
            <person name="Choi D."/>
        </authorList>
    </citation>
    <scope>NUCLEOTIDE SEQUENCE [LARGE SCALE GENOMIC DNA]</scope>
    <source>
        <strain evidence="3">cv. CM334</strain>
    </source>
</reference>
<proteinExistence type="predicted"/>
<accession>A0A2G2Z7H3</accession>
<dbReference type="SUPFAM" id="SSF52540">
    <property type="entry name" value="P-loop containing nucleoside triphosphate hydrolases"/>
    <property type="match status" value="1"/>
</dbReference>
<sequence>MKIEGAGDLDKIAANMYISNRRMLKENLALENLPSLQPHRFKYVHFCYPTRPNESIFDGFSVSIPKGTTTALVGRSGNKKSTVIGLIVRFYDPQVGEVLIDGINIKKFQLTQIRGKIGLVSQEPMLFGLTIKDNIAYGKDDATLEEIKDAVQLANASKFIDKLPQGLDTRVGDYGSQLSGGQKQGIAIARAILKDPKILLLDEAQVLLMRIRKDCSRDIG</sequence>
<dbReference type="GO" id="GO:0016887">
    <property type="term" value="F:ATP hydrolysis activity"/>
    <property type="evidence" value="ECO:0007669"/>
    <property type="project" value="InterPro"/>
</dbReference>
<evidence type="ECO:0000259" key="1">
    <source>
        <dbReference type="PROSITE" id="PS50893"/>
    </source>
</evidence>
<dbReference type="OMA" id="YPECEEY"/>
<dbReference type="InterPro" id="IPR039421">
    <property type="entry name" value="Type_1_exporter"/>
</dbReference>
<comment type="caution">
    <text evidence="2">The sequence shown here is derived from an EMBL/GenBank/DDBJ whole genome shotgun (WGS) entry which is preliminary data.</text>
</comment>
<dbReference type="Proteomes" id="UP000222542">
    <property type="component" value="Unassembled WGS sequence"/>
</dbReference>
<dbReference type="Gene3D" id="3.40.50.300">
    <property type="entry name" value="P-loop containing nucleotide triphosphate hydrolases"/>
    <property type="match status" value="1"/>
</dbReference>